<dbReference type="GO" id="GO:0016491">
    <property type="term" value="F:oxidoreductase activity"/>
    <property type="evidence" value="ECO:0007669"/>
    <property type="project" value="InterPro"/>
</dbReference>
<comment type="caution">
    <text evidence="2">The sequence shown here is derived from an EMBL/GenBank/DDBJ whole genome shotgun (WGS) entry which is preliminary data.</text>
</comment>
<dbReference type="PANTHER" id="PTHR11908:SF157">
    <property type="entry name" value="XANTHINE DEHYDROGENASE SUBUNIT D-RELATED"/>
    <property type="match status" value="1"/>
</dbReference>
<evidence type="ECO:0000313" key="2">
    <source>
        <dbReference type="EMBL" id="MBB6479496.1"/>
    </source>
</evidence>
<organism evidence="2 3">
    <name type="scientific">Spirochaeta isovalerica</name>
    <dbReference type="NCBI Taxonomy" id="150"/>
    <lineage>
        <taxon>Bacteria</taxon>
        <taxon>Pseudomonadati</taxon>
        <taxon>Spirochaetota</taxon>
        <taxon>Spirochaetia</taxon>
        <taxon>Spirochaetales</taxon>
        <taxon>Spirochaetaceae</taxon>
        <taxon>Spirochaeta</taxon>
    </lineage>
</organism>
<sequence length="708" mass="78249">MSNISTPVRRLDAVEKTAGYTKYIADRDFGDLLYGKFLRSERPRARIVSVKKPAIPDGYYIIDKNDIPGENAIHMLGADWPVFADNEVRFIGQSIALVVGPDRKVLEDLIERFEVEYEDLPAVFSLDESMALKGGALHNDDNCYADYHLLKGDPDRAFAEADQIYEHTYETGPQEHIYMETQGFVGVWEDGKVHLHGSLQCPFYVRHAVTPVLGVKDDGVRVTQAPTGGAFGGKEHYPDIISTALAVAVDKLKKNIAIFYERGEDIVNSVKRHPSRITIKTALDKEGNITAMDFDSILDGGAFESCSCIVLQRTIFHATGVYDIPNTKLRGRALATNHVPFDAFRGFGAPQAIFALETHMDHLAGMAGIDPVAYKERHFMKKGSVTITNGKIHEEVKLPEILARAKEMSGFDRKVKEYSRGGNRGIGLSFFNHGGAFTGNGEKAIINAHVKLRKRTDDVVEIYVSNVEMGQGLMTTFSKIAARTLDIPIEKIEFIQPDTDIVPDSGPTVASRSIVIVGTLVGKASAKLKDQWVDGEEITVWQEYEEPDFVIPWNQETFQGDAYPSYSWGVNVVEVEFDPVTFEVSIIGLWNVYDVGVPIDRMIVEGQIEGGLVQSLGWAYLEKMEFKEGRIQQRTMADYVIPTTLDVPAIENDFVLNPYSEGAFGAKGAGEIVHNGGAPAFVSAVAMASGKHFDTIPLTPERIMEAGK</sequence>
<dbReference type="EMBL" id="JACHGJ010000002">
    <property type="protein sequence ID" value="MBB6479496.1"/>
    <property type="molecule type" value="Genomic_DNA"/>
</dbReference>
<dbReference type="InterPro" id="IPR036856">
    <property type="entry name" value="Ald_Oxase/Xan_DH_a/b_sf"/>
</dbReference>
<dbReference type="InterPro" id="IPR000674">
    <property type="entry name" value="Ald_Oxase/Xan_DH_a/b"/>
</dbReference>
<dbReference type="SUPFAM" id="SSF54665">
    <property type="entry name" value="CO dehydrogenase molybdoprotein N-domain-like"/>
    <property type="match status" value="1"/>
</dbReference>
<dbReference type="SMART" id="SM01008">
    <property type="entry name" value="Ald_Xan_dh_C"/>
    <property type="match status" value="1"/>
</dbReference>
<dbReference type="SUPFAM" id="SSF56003">
    <property type="entry name" value="Molybdenum cofactor-binding domain"/>
    <property type="match status" value="1"/>
</dbReference>
<dbReference type="Pfam" id="PF01315">
    <property type="entry name" value="Ald_Xan_dh_C"/>
    <property type="match status" value="1"/>
</dbReference>
<dbReference type="Proteomes" id="UP000587760">
    <property type="component" value="Unassembled WGS sequence"/>
</dbReference>
<name>A0A841R6M8_9SPIO</name>
<dbReference type="Pfam" id="PF02738">
    <property type="entry name" value="MoCoBD_1"/>
    <property type="match status" value="1"/>
</dbReference>
<dbReference type="AlphaFoldDB" id="A0A841R6M8"/>
<dbReference type="InterPro" id="IPR008274">
    <property type="entry name" value="AldOxase/xan_DH_MoCoBD1"/>
</dbReference>
<dbReference type="GO" id="GO:0005506">
    <property type="term" value="F:iron ion binding"/>
    <property type="evidence" value="ECO:0007669"/>
    <property type="project" value="InterPro"/>
</dbReference>
<reference evidence="2 3" key="1">
    <citation type="submission" date="2020-08" db="EMBL/GenBank/DDBJ databases">
        <title>Genomic Encyclopedia of Type Strains, Phase IV (KMG-IV): sequencing the most valuable type-strain genomes for metagenomic binning, comparative biology and taxonomic classification.</title>
        <authorList>
            <person name="Goeker M."/>
        </authorList>
    </citation>
    <scope>NUCLEOTIDE SEQUENCE [LARGE SCALE GENOMIC DNA]</scope>
    <source>
        <strain evidence="2 3">DSM 2461</strain>
    </source>
</reference>
<dbReference type="RefSeq" id="WP_221439815.1">
    <property type="nucleotide sequence ID" value="NZ_JACHGJ010000002.1"/>
</dbReference>
<gene>
    <name evidence="2" type="ORF">HNR50_001154</name>
</gene>
<feature type="domain" description="Aldehyde oxidase/xanthine dehydrogenase a/b hammerhead" evidence="1">
    <location>
        <begin position="18"/>
        <end position="121"/>
    </location>
</feature>
<protein>
    <submittedName>
        <fullName evidence="2">CO/xanthine dehydrogenase Mo-binding subunit</fullName>
    </submittedName>
</protein>
<accession>A0A841R6M8</accession>
<dbReference type="PANTHER" id="PTHR11908">
    <property type="entry name" value="XANTHINE DEHYDROGENASE"/>
    <property type="match status" value="1"/>
</dbReference>
<dbReference type="InterPro" id="IPR037165">
    <property type="entry name" value="AldOxase/xan_DH_Mopterin-bd_sf"/>
</dbReference>
<dbReference type="Gene3D" id="3.90.1170.50">
    <property type="entry name" value="Aldehyde oxidase/xanthine dehydrogenase, a/b hammerhead"/>
    <property type="match status" value="1"/>
</dbReference>
<dbReference type="InterPro" id="IPR016208">
    <property type="entry name" value="Ald_Oxase/xanthine_DH-like"/>
</dbReference>
<dbReference type="Gene3D" id="3.30.365.10">
    <property type="entry name" value="Aldehyde oxidase/xanthine dehydrogenase, molybdopterin binding domain"/>
    <property type="match status" value="4"/>
</dbReference>
<proteinExistence type="predicted"/>
<keyword evidence="3" id="KW-1185">Reference proteome</keyword>
<evidence type="ECO:0000313" key="3">
    <source>
        <dbReference type="Proteomes" id="UP000587760"/>
    </source>
</evidence>
<dbReference type="InterPro" id="IPR046867">
    <property type="entry name" value="AldOxase/xan_DH_MoCoBD2"/>
</dbReference>
<dbReference type="Pfam" id="PF20256">
    <property type="entry name" value="MoCoBD_2"/>
    <property type="match status" value="2"/>
</dbReference>
<evidence type="ECO:0000259" key="1">
    <source>
        <dbReference type="SMART" id="SM01008"/>
    </source>
</evidence>